<evidence type="ECO:0000313" key="2">
    <source>
        <dbReference type="Proteomes" id="UP000681720"/>
    </source>
</evidence>
<gene>
    <name evidence="1" type="ORF">GIL414_LOCUS83032</name>
</gene>
<feature type="non-terminal residue" evidence="1">
    <location>
        <position position="219"/>
    </location>
</feature>
<accession>A0A8S3JPF1</accession>
<feature type="non-terminal residue" evidence="1">
    <location>
        <position position="1"/>
    </location>
</feature>
<proteinExistence type="predicted"/>
<name>A0A8S3JPF1_9BILA</name>
<organism evidence="1 2">
    <name type="scientific">Rotaria magnacalcarata</name>
    <dbReference type="NCBI Taxonomy" id="392030"/>
    <lineage>
        <taxon>Eukaryota</taxon>
        <taxon>Metazoa</taxon>
        <taxon>Spiralia</taxon>
        <taxon>Gnathifera</taxon>
        <taxon>Rotifera</taxon>
        <taxon>Eurotatoria</taxon>
        <taxon>Bdelloidea</taxon>
        <taxon>Philodinida</taxon>
        <taxon>Philodinidae</taxon>
        <taxon>Rotaria</taxon>
    </lineage>
</organism>
<evidence type="ECO:0000313" key="1">
    <source>
        <dbReference type="EMBL" id="CAF5218574.1"/>
    </source>
</evidence>
<dbReference type="AlphaFoldDB" id="A0A8S3JPF1"/>
<dbReference type="EMBL" id="CAJOBJ010361797">
    <property type="protein sequence ID" value="CAF5218574.1"/>
    <property type="molecule type" value="Genomic_DNA"/>
</dbReference>
<reference evidence="1" key="1">
    <citation type="submission" date="2021-02" db="EMBL/GenBank/DDBJ databases">
        <authorList>
            <person name="Nowell W R."/>
        </authorList>
    </citation>
    <scope>NUCLEOTIDE SEQUENCE</scope>
</reference>
<dbReference type="Proteomes" id="UP000681720">
    <property type="component" value="Unassembled WGS sequence"/>
</dbReference>
<comment type="caution">
    <text evidence="1">The sequence shown here is derived from an EMBL/GenBank/DDBJ whole genome shotgun (WGS) entry which is preliminary data.</text>
</comment>
<protein>
    <submittedName>
        <fullName evidence="1">Uncharacterized protein</fullName>
    </submittedName>
</protein>
<sequence>MIGIGQIVAGIAIDICTCGLGHYFAQALIAEGIGDIIFAIQSGIQGNFSWKAYCQHKVQSLIISLLTAGVGSYLGKGAQAGKMALGLATKTAILKAVAKETVTQLLTGVTAAIMNITTDELSRFVMNEILEKHFYKIFDQWIVNNEIYKEKKMKLAERFESIYQKFGAQDAMNLINDTIHAALVDLHHGDLANVIFNRVTQIAHGISGVYSAAARTFQK</sequence>